<gene>
    <name evidence="1" type="ORF">RclHR1_14860006</name>
</gene>
<dbReference type="AlphaFoldDB" id="A0A2Z6QSZ8"/>
<reference evidence="1 2" key="1">
    <citation type="submission" date="2017-11" db="EMBL/GenBank/DDBJ databases">
        <title>The genome of Rhizophagus clarus HR1 reveals common genetic basis of auxotrophy among arbuscular mycorrhizal fungi.</title>
        <authorList>
            <person name="Kobayashi Y."/>
        </authorList>
    </citation>
    <scope>NUCLEOTIDE SEQUENCE [LARGE SCALE GENOMIC DNA]</scope>
    <source>
        <strain evidence="1 2">HR1</strain>
    </source>
</reference>
<sequence length="109" mass="12585">MLCCYKVSSLIGPAIESLKLDLFLEILVQTNPISITSLFKETREKNDHLSIFLTTMPNELHTGFEPLENTFVKLVHHIFKSIWNLYKSFNISVFSTVSYSILQYLQKAI</sequence>
<dbReference type="Proteomes" id="UP000247702">
    <property type="component" value="Unassembled WGS sequence"/>
</dbReference>
<dbReference type="EMBL" id="BEXD01000542">
    <property type="protein sequence ID" value="GBB88294.1"/>
    <property type="molecule type" value="Genomic_DNA"/>
</dbReference>
<protein>
    <submittedName>
        <fullName evidence="1">Uncharacterized protein</fullName>
    </submittedName>
</protein>
<name>A0A2Z6QSZ8_9GLOM</name>
<evidence type="ECO:0000313" key="2">
    <source>
        <dbReference type="Proteomes" id="UP000247702"/>
    </source>
</evidence>
<evidence type="ECO:0000313" key="1">
    <source>
        <dbReference type="EMBL" id="GBB88294.1"/>
    </source>
</evidence>
<accession>A0A2Z6QSZ8</accession>
<comment type="caution">
    <text evidence="1">The sequence shown here is derived from an EMBL/GenBank/DDBJ whole genome shotgun (WGS) entry which is preliminary data.</text>
</comment>
<proteinExistence type="predicted"/>
<organism evidence="1 2">
    <name type="scientific">Rhizophagus clarus</name>
    <dbReference type="NCBI Taxonomy" id="94130"/>
    <lineage>
        <taxon>Eukaryota</taxon>
        <taxon>Fungi</taxon>
        <taxon>Fungi incertae sedis</taxon>
        <taxon>Mucoromycota</taxon>
        <taxon>Glomeromycotina</taxon>
        <taxon>Glomeromycetes</taxon>
        <taxon>Glomerales</taxon>
        <taxon>Glomeraceae</taxon>
        <taxon>Rhizophagus</taxon>
    </lineage>
</organism>
<keyword evidence="2" id="KW-1185">Reference proteome</keyword>